<evidence type="ECO:0000256" key="2">
    <source>
        <dbReference type="ARBA" id="ARBA00010093"/>
    </source>
</evidence>
<feature type="chain" id="PRO_5035785661" evidence="5">
    <location>
        <begin position="21"/>
        <end position="260"/>
    </location>
</feature>
<dbReference type="PANTHER" id="PTHR12274">
    <property type="entry name" value="GRANULIN"/>
    <property type="match status" value="1"/>
</dbReference>
<dbReference type="Proteomes" id="UP000807504">
    <property type="component" value="Unassembled WGS sequence"/>
</dbReference>
<evidence type="ECO:0000256" key="1">
    <source>
        <dbReference type="ARBA" id="ARBA00004613"/>
    </source>
</evidence>
<evidence type="ECO:0000256" key="5">
    <source>
        <dbReference type="SAM" id="SignalP"/>
    </source>
</evidence>
<dbReference type="InterPro" id="IPR000118">
    <property type="entry name" value="Granulin"/>
</dbReference>
<evidence type="ECO:0000313" key="7">
    <source>
        <dbReference type="EMBL" id="KAF8792095.1"/>
    </source>
</evidence>
<dbReference type="InterPro" id="IPR037277">
    <property type="entry name" value="Granulin_sf"/>
</dbReference>
<dbReference type="SUPFAM" id="SSF57277">
    <property type="entry name" value="Granulin repeat"/>
    <property type="match status" value="1"/>
</dbReference>
<evidence type="ECO:0000256" key="4">
    <source>
        <dbReference type="ARBA" id="ARBA00023157"/>
    </source>
</evidence>
<gene>
    <name evidence="7" type="ORF">HNY73_003741</name>
</gene>
<comment type="similarity">
    <text evidence="2">Belongs to the granulin family.</text>
</comment>
<reference evidence="7" key="1">
    <citation type="journal article" date="2020" name="bioRxiv">
        <title>Chromosome-level reference genome of the European wasp spider Argiope bruennichi: a resource for studies on range expansion and evolutionary adaptation.</title>
        <authorList>
            <person name="Sheffer M.M."/>
            <person name="Hoppe A."/>
            <person name="Krehenwinkel H."/>
            <person name="Uhl G."/>
            <person name="Kuss A.W."/>
            <person name="Jensen L."/>
            <person name="Jensen C."/>
            <person name="Gillespie R.G."/>
            <person name="Hoff K.J."/>
            <person name="Prost S."/>
        </authorList>
    </citation>
    <scope>NUCLEOTIDE SEQUENCE</scope>
</reference>
<dbReference type="AlphaFoldDB" id="A0A8T0FP31"/>
<evidence type="ECO:0000313" key="8">
    <source>
        <dbReference type="Proteomes" id="UP000807504"/>
    </source>
</evidence>
<proteinExistence type="inferred from homology"/>
<protein>
    <submittedName>
        <fullName evidence="7">Progranulin like protein</fullName>
    </submittedName>
</protein>
<name>A0A8T0FP31_ARGBR</name>
<dbReference type="InterPro" id="IPR039036">
    <property type="entry name" value="Granulin_fam"/>
</dbReference>
<reference evidence="7" key="2">
    <citation type="submission" date="2020-06" db="EMBL/GenBank/DDBJ databases">
        <authorList>
            <person name="Sheffer M."/>
        </authorList>
    </citation>
    <scope>NUCLEOTIDE SEQUENCE</scope>
</reference>
<comment type="subcellular location">
    <subcellularLocation>
        <location evidence="1">Secreted</location>
    </subcellularLocation>
</comment>
<dbReference type="SMART" id="SM00277">
    <property type="entry name" value="GRAN"/>
    <property type="match status" value="3"/>
</dbReference>
<dbReference type="Gene3D" id="2.10.25.160">
    <property type="entry name" value="Granulin"/>
    <property type="match status" value="3"/>
</dbReference>
<feature type="domain" description="Granulins" evidence="6">
    <location>
        <begin position="216"/>
        <end position="229"/>
    </location>
</feature>
<organism evidence="7 8">
    <name type="scientific">Argiope bruennichi</name>
    <name type="common">Wasp spider</name>
    <name type="synonym">Aranea bruennichi</name>
    <dbReference type="NCBI Taxonomy" id="94029"/>
    <lineage>
        <taxon>Eukaryota</taxon>
        <taxon>Metazoa</taxon>
        <taxon>Ecdysozoa</taxon>
        <taxon>Arthropoda</taxon>
        <taxon>Chelicerata</taxon>
        <taxon>Arachnida</taxon>
        <taxon>Araneae</taxon>
        <taxon>Araneomorphae</taxon>
        <taxon>Entelegynae</taxon>
        <taxon>Araneoidea</taxon>
        <taxon>Araneidae</taxon>
        <taxon>Argiope</taxon>
    </lineage>
</organism>
<accession>A0A8T0FP31</accession>
<evidence type="ECO:0000256" key="3">
    <source>
        <dbReference type="ARBA" id="ARBA00022525"/>
    </source>
</evidence>
<keyword evidence="8" id="KW-1185">Reference proteome</keyword>
<keyword evidence="4" id="KW-1015">Disulfide bond</keyword>
<comment type="caution">
    <text evidence="7">The sequence shown here is derived from an EMBL/GenBank/DDBJ whole genome shotgun (WGS) entry which is preliminary data.</text>
</comment>
<dbReference type="PANTHER" id="PTHR12274:SF3">
    <property type="entry name" value="PROGRANULIN"/>
    <property type="match status" value="1"/>
</dbReference>
<keyword evidence="5" id="KW-0732">Signal</keyword>
<evidence type="ECO:0000259" key="6">
    <source>
        <dbReference type="PROSITE" id="PS00799"/>
    </source>
</evidence>
<dbReference type="EMBL" id="JABXBU010000003">
    <property type="protein sequence ID" value="KAF8792095.1"/>
    <property type="molecule type" value="Genomic_DNA"/>
</dbReference>
<sequence length="260" mass="27729">MKMLCLAILVLVSSVVAVLSEGCSQGTCKSDETCCATSIPGGYSCCPYENAVCCPGGARCCPQGTVCDVPSGSCRPKMQRQQSKLLNFDDLVKRQGDAVTVSSDDCKPGTCSSDETCCPTAILGDYSCCPYVNAVCCKGHAFCCPEGTECDLVEEKCIFNDEIEESEFEKRQGDLDEESTDKKQCADGSLCSSDNTCCVVAGGKYGCCPHLNGVCCPDKIHCCPQGEKCDVTSHYCVKKEMVHHSSVREQASSVYSEDSA</sequence>
<dbReference type="GO" id="GO:0005576">
    <property type="term" value="C:extracellular region"/>
    <property type="evidence" value="ECO:0007669"/>
    <property type="project" value="UniProtKB-SubCell"/>
</dbReference>
<dbReference type="Pfam" id="PF00396">
    <property type="entry name" value="Granulin"/>
    <property type="match status" value="3"/>
</dbReference>
<dbReference type="PROSITE" id="PS00799">
    <property type="entry name" value="GRANULINS"/>
    <property type="match status" value="1"/>
</dbReference>
<keyword evidence="3" id="KW-0964">Secreted</keyword>
<feature type="signal peptide" evidence="5">
    <location>
        <begin position="1"/>
        <end position="20"/>
    </location>
</feature>